<evidence type="ECO:0000256" key="1">
    <source>
        <dbReference type="SAM" id="MobiDB-lite"/>
    </source>
</evidence>
<dbReference type="Proteomes" id="UP000741013">
    <property type="component" value="Unassembled WGS sequence"/>
</dbReference>
<gene>
    <name evidence="3" type="ORF">JOM49_008411</name>
</gene>
<accession>A0ABS4Q5D4</accession>
<feature type="region of interest" description="Disordered" evidence="1">
    <location>
        <begin position="35"/>
        <end position="76"/>
    </location>
</feature>
<sequence>MFAHWIQIAELFLLPLGLWLGYSAGRICRRDERASFHSDTPVTHPDLSPERPAHAPFLEQSSRGNSTRTQRRLLLH</sequence>
<reference evidence="3 4" key="1">
    <citation type="submission" date="2021-03" db="EMBL/GenBank/DDBJ databases">
        <title>Sequencing the genomes of 1000 actinobacteria strains.</title>
        <authorList>
            <person name="Klenk H.-P."/>
        </authorList>
    </citation>
    <scope>NUCLEOTIDE SEQUENCE [LARGE SCALE GENOMIC DNA]</scope>
    <source>
        <strain evidence="3 4">DSM 45510</strain>
    </source>
</reference>
<evidence type="ECO:0000313" key="3">
    <source>
        <dbReference type="EMBL" id="MBP2186885.1"/>
    </source>
</evidence>
<proteinExistence type="predicted"/>
<feature type="compositionally biased region" description="Polar residues" evidence="1">
    <location>
        <begin position="59"/>
        <end position="68"/>
    </location>
</feature>
<feature type="transmembrane region" description="Helical" evidence="2">
    <location>
        <begin position="6"/>
        <end position="25"/>
    </location>
</feature>
<keyword evidence="2" id="KW-0472">Membrane</keyword>
<dbReference type="EMBL" id="JAGGMS010000001">
    <property type="protein sequence ID" value="MBP2186885.1"/>
    <property type="molecule type" value="Genomic_DNA"/>
</dbReference>
<comment type="caution">
    <text evidence="3">The sequence shown here is derived from an EMBL/GenBank/DDBJ whole genome shotgun (WGS) entry which is preliminary data.</text>
</comment>
<keyword evidence="4" id="KW-1185">Reference proteome</keyword>
<organism evidence="3 4">
    <name type="scientific">Amycolatopsis magusensis</name>
    <dbReference type="NCBI Taxonomy" id="882444"/>
    <lineage>
        <taxon>Bacteria</taxon>
        <taxon>Bacillati</taxon>
        <taxon>Actinomycetota</taxon>
        <taxon>Actinomycetes</taxon>
        <taxon>Pseudonocardiales</taxon>
        <taxon>Pseudonocardiaceae</taxon>
        <taxon>Amycolatopsis</taxon>
    </lineage>
</organism>
<name>A0ABS4Q5D4_9PSEU</name>
<keyword evidence="2" id="KW-0812">Transmembrane</keyword>
<evidence type="ECO:0000313" key="4">
    <source>
        <dbReference type="Proteomes" id="UP000741013"/>
    </source>
</evidence>
<protein>
    <submittedName>
        <fullName evidence="3">Uncharacterized protein</fullName>
    </submittedName>
</protein>
<keyword evidence="2" id="KW-1133">Transmembrane helix</keyword>
<evidence type="ECO:0000256" key="2">
    <source>
        <dbReference type="SAM" id="Phobius"/>
    </source>
</evidence>